<gene>
    <name evidence="1" type="ORF">MNBD_BACTEROID06-1431</name>
</gene>
<dbReference type="PANTHER" id="PTHR46566:SF2">
    <property type="entry name" value="ATP-DEPENDENT 6-PHOSPHOFRUCTOKINASE ISOZYME 2"/>
    <property type="match status" value="1"/>
</dbReference>
<sequence>MKINHKGDHVLVVCPNPSVDIYAWVDEFVIGSSNRIIKEERYPGGKGVHVAMALSELGIDVLLLGFWGSVTGRWIKDQCTKYYPKIKCIGPELDTWSRSCYTFKSATDFDDSELLSAGPEVTSEDCDDLLYYLVKHLPK</sequence>
<evidence type="ECO:0008006" key="2">
    <source>
        <dbReference type="Google" id="ProtNLM"/>
    </source>
</evidence>
<feature type="non-terminal residue" evidence="1">
    <location>
        <position position="139"/>
    </location>
</feature>
<reference evidence="1" key="1">
    <citation type="submission" date="2018-06" db="EMBL/GenBank/DDBJ databases">
        <authorList>
            <person name="Zhirakovskaya E."/>
        </authorList>
    </citation>
    <scope>NUCLEOTIDE SEQUENCE</scope>
</reference>
<dbReference type="AlphaFoldDB" id="A0A3B0U849"/>
<name>A0A3B0U849_9ZZZZ</name>
<evidence type="ECO:0000313" key="1">
    <source>
        <dbReference type="EMBL" id="VAW27095.1"/>
    </source>
</evidence>
<dbReference type="Gene3D" id="3.40.1190.20">
    <property type="match status" value="1"/>
</dbReference>
<dbReference type="SUPFAM" id="SSF53613">
    <property type="entry name" value="Ribokinase-like"/>
    <property type="match status" value="1"/>
</dbReference>
<dbReference type="InterPro" id="IPR029056">
    <property type="entry name" value="Ribokinase-like"/>
</dbReference>
<proteinExistence type="predicted"/>
<organism evidence="1">
    <name type="scientific">hydrothermal vent metagenome</name>
    <dbReference type="NCBI Taxonomy" id="652676"/>
    <lineage>
        <taxon>unclassified sequences</taxon>
        <taxon>metagenomes</taxon>
        <taxon>ecological metagenomes</taxon>
    </lineage>
</organism>
<accession>A0A3B0U849</accession>
<dbReference type="PANTHER" id="PTHR46566">
    <property type="entry name" value="1-PHOSPHOFRUCTOKINASE-RELATED"/>
    <property type="match status" value="1"/>
</dbReference>
<protein>
    <recommendedName>
        <fullName evidence="2">Carbohydrate kinase PfkB domain-containing protein</fullName>
    </recommendedName>
</protein>
<dbReference type="EMBL" id="UOES01000179">
    <property type="protein sequence ID" value="VAW27095.1"/>
    <property type="molecule type" value="Genomic_DNA"/>
</dbReference>